<evidence type="ECO:0000256" key="2">
    <source>
        <dbReference type="ARBA" id="ARBA00022714"/>
    </source>
</evidence>
<protein>
    <submittedName>
        <fullName evidence="5">Ferredoxin reductase</fullName>
    </submittedName>
</protein>
<dbReference type="Proteomes" id="UP000515512">
    <property type="component" value="Chromosome"/>
</dbReference>
<evidence type="ECO:0000313" key="5">
    <source>
        <dbReference type="EMBL" id="QLY33465.1"/>
    </source>
</evidence>
<comment type="cofactor">
    <cofactor evidence="1">
        <name>FAD</name>
        <dbReference type="ChEBI" id="CHEBI:57692"/>
    </cofactor>
</comment>
<dbReference type="InterPro" id="IPR001709">
    <property type="entry name" value="Flavoprot_Pyr_Nucl_cyt_Rdtase"/>
</dbReference>
<dbReference type="CDD" id="cd06217">
    <property type="entry name" value="FNR_iron_sulfur_binding_3"/>
    <property type="match status" value="1"/>
</dbReference>
<sequence length="254" mass="27369">MRWQPAELVEARFETASARTLVLRVDNWPGHLPGQHVDVRLTAPDGYQAVRSYSLAAPAAGDLIELTVQRVPDGEVSGYLVDVLPVGARIEVRGPVGGWFVWNPDRGGAAVLIAGGSGIVPLTAMLRSRRNSVHTSAFRVIYSLRDPVDLYYRSEWGDDPVHGRAYTGSDPEPVEDAAVRLFLAYTRSAPLGHPRPPGRLSAEEIAAHALPPSPEVTCYVCGPTGFVEFAAAALVSLGHDPAMIRTERFGPTGK</sequence>
<dbReference type="InterPro" id="IPR017927">
    <property type="entry name" value="FAD-bd_FR_type"/>
</dbReference>
<accession>A0A7D6ZTG1</accession>
<organism evidence="5 6">
    <name type="scientific">Nocardia huaxiensis</name>
    <dbReference type="NCBI Taxonomy" id="2755382"/>
    <lineage>
        <taxon>Bacteria</taxon>
        <taxon>Bacillati</taxon>
        <taxon>Actinomycetota</taxon>
        <taxon>Actinomycetes</taxon>
        <taxon>Mycobacteriales</taxon>
        <taxon>Nocardiaceae</taxon>
        <taxon>Nocardia</taxon>
    </lineage>
</organism>
<dbReference type="SUPFAM" id="SSF52343">
    <property type="entry name" value="Ferredoxin reductase-like, C-terminal NADP-linked domain"/>
    <property type="match status" value="1"/>
</dbReference>
<keyword evidence="3" id="KW-0411">Iron-sulfur</keyword>
<feature type="domain" description="FAD-binding FR-type" evidence="4">
    <location>
        <begin position="1"/>
        <end position="102"/>
    </location>
</feature>
<dbReference type="KEGG" id="nhu:H0264_15615"/>
<dbReference type="Gene3D" id="2.40.30.10">
    <property type="entry name" value="Translation factors"/>
    <property type="match status" value="1"/>
</dbReference>
<dbReference type="RefSeq" id="WP_181584629.1">
    <property type="nucleotide sequence ID" value="NZ_CP059399.1"/>
</dbReference>
<evidence type="ECO:0000256" key="3">
    <source>
        <dbReference type="ARBA" id="ARBA00023014"/>
    </source>
</evidence>
<proteinExistence type="predicted"/>
<dbReference type="GO" id="GO:0016491">
    <property type="term" value="F:oxidoreductase activity"/>
    <property type="evidence" value="ECO:0007669"/>
    <property type="project" value="InterPro"/>
</dbReference>
<evidence type="ECO:0000256" key="1">
    <source>
        <dbReference type="ARBA" id="ARBA00001974"/>
    </source>
</evidence>
<dbReference type="GO" id="GO:0051537">
    <property type="term" value="F:2 iron, 2 sulfur cluster binding"/>
    <property type="evidence" value="ECO:0007669"/>
    <property type="project" value="UniProtKB-KW"/>
</dbReference>
<dbReference type="PANTHER" id="PTHR47354:SF5">
    <property type="entry name" value="PROTEIN RFBI"/>
    <property type="match status" value="1"/>
</dbReference>
<dbReference type="PROSITE" id="PS51384">
    <property type="entry name" value="FAD_FR"/>
    <property type="match status" value="1"/>
</dbReference>
<dbReference type="InterPro" id="IPR050415">
    <property type="entry name" value="MRET"/>
</dbReference>
<dbReference type="PRINTS" id="PR00406">
    <property type="entry name" value="CYTB5RDTASE"/>
</dbReference>
<evidence type="ECO:0000313" key="6">
    <source>
        <dbReference type="Proteomes" id="UP000515512"/>
    </source>
</evidence>
<dbReference type="PRINTS" id="PR00371">
    <property type="entry name" value="FPNCR"/>
</dbReference>
<dbReference type="InterPro" id="IPR039261">
    <property type="entry name" value="FNR_nucleotide-bd"/>
</dbReference>
<dbReference type="InterPro" id="IPR017938">
    <property type="entry name" value="Riboflavin_synthase-like_b-brl"/>
</dbReference>
<keyword evidence="6" id="KW-1185">Reference proteome</keyword>
<keyword evidence="2" id="KW-0479">Metal-binding</keyword>
<gene>
    <name evidence="5" type="ORF">H0264_15615</name>
</gene>
<keyword evidence="2" id="KW-0408">Iron</keyword>
<dbReference type="Pfam" id="PF00970">
    <property type="entry name" value="FAD_binding_6"/>
    <property type="match status" value="1"/>
</dbReference>
<keyword evidence="2" id="KW-0001">2Fe-2S</keyword>
<evidence type="ECO:0000259" key="4">
    <source>
        <dbReference type="PROSITE" id="PS51384"/>
    </source>
</evidence>
<dbReference type="SUPFAM" id="SSF63380">
    <property type="entry name" value="Riboflavin synthase domain-like"/>
    <property type="match status" value="1"/>
</dbReference>
<dbReference type="EMBL" id="CP059399">
    <property type="protein sequence ID" value="QLY33465.1"/>
    <property type="molecule type" value="Genomic_DNA"/>
</dbReference>
<name>A0A7D6ZTG1_9NOCA</name>
<dbReference type="Gene3D" id="3.40.50.80">
    <property type="entry name" value="Nucleotide-binding domain of ferredoxin-NADP reductase (FNR) module"/>
    <property type="match status" value="1"/>
</dbReference>
<dbReference type="InterPro" id="IPR008333">
    <property type="entry name" value="Cbr1-like_FAD-bd_dom"/>
</dbReference>
<dbReference type="PANTHER" id="PTHR47354">
    <property type="entry name" value="NADH OXIDOREDUCTASE HCR"/>
    <property type="match status" value="1"/>
</dbReference>
<dbReference type="AlphaFoldDB" id="A0A7D6ZTG1"/>
<reference evidence="5 6" key="1">
    <citation type="submission" date="2020-07" db="EMBL/GenBank/DDBJ databases">
        <authorList>
            <person name="Zhuang K."/>
            <person name="Ran Y."/>
        </authorList>
    </citation>
    <scope>NUCLEOTIDE SEQUENCE [LARGE SCALE GENOMIC DNA]</scope>
    <source>
        <strain evidence="5 6">WCH-YHL-001</strain>
    </source>
</reference>